<keyword evidence="3" id="KW-1185">Reference proteome</keyword>
<dbReference type="Proteomes" id="UP000024442">
    <property type="component" value="Segment"/>
</dbReference>
<dbReference type="KEGG" id="vg:19488129"/>
<dbReference type="RefSeq" id="YP_009032426.1">
    <property type="nucleotide sequence ID" value="NC_024147.1"/>
</dbReference>
<sequence length="163" mass="18535">MPTDLIDRLPQQWVGIVVLVLFVVYVAGQLIEKSERVAKLLPLGVWWRERNRRKSAVDPAALTRAVEEARHAWSREENAALSALESRVAVIAAISEHQAINIKELQDSVRAFTAFSVYDARWHHRADVALADCPMCNLPEHLDYFAFERLWREDPAAAARLPV</sequence>
<evidence type="ECO:0008006" key="4">
    <source>
        <dbReference type="Google" id="ProtNLM"/>
    </source>
</evidence>
<dbReference type="EMBL" id="KJ510412">
    <property type="protein sequence ID" value="AHY26856.1"/>
    <property type="molecule type" value="Genomic_DNA"/>
</dbReference>
<organism evidence="2 3">
    <name type="scientific">Mycobacterium phage ZoeJ</name>
    <dbReference type="NCBI Taxonomy" id="1486427"/>
    <lineage>
        <taxon>Viruses</taxon>
        <taxon>Duplodnaviria</taxon>
        <taxon>Heunggongvirae</taxon>
        <taxon>Uroviricota</taxon>
        <taxon>Caudoviricetes</taxon>
        <taxon>Weiservirinae</taxon>
        <taxon>Timquatrovirus</taxon>
        <taxon>Timquatrovirus zoeJ</taxon>
    </lineage>
</organism>
<keyword evidence="1" id="KW-0812">Transmembrane</keyword>
<name>A0A023W5L4_9CAUD</name>
<dbReference type="GeneID" id="19488129"/>
<dbReference type="OrthoDB" id="14998at10239"/>
<feature type="transmembrane region" description="Helical" evidence="1">
    <location>
        <begin position="12"/>
        <end position="31"/>
    </location>
</feature>
<evidence type="ECO:0000313" key="2">
    <source>
        <dbReference type="EMBL" id="AHY26856.1"/>
    </source>
</evidence>
<evidence type="ECO:0000256" key="1">
    <source>
        <dbReference type="SAM" id="Phobius"/>
    </source>
</evidence>
<reference evidence="2 3" key="1">
    <citation type="submission" date="2014-02" db="EMBL/GenBank/DDBJ databases">
        <authorList>
            <person name="Cornely K.A."/>
            <person name="Jancevski A.V."/>
            <person name="Rogers S.R."/>
            <person name="Scola S.E."/>
            <person name="Pinches R.S."/>
            <person name="Perri C.M."/>
            <person name="Brown M.S."/>
            <person name="Cavedon W.D."/>
            <person name="Dubois H.M."/>
            <person name="Fernando M.A."/>
            <person name="Austriaco N."/>
            <person name="Bradley K.W."/>
            <person name="Clarke D.Q."/>
            <person name="Lewis M.F."/>
            <person name="Barker L.P."/>
            <person name="Bailey C."/>
            <person name="Asai D.J."/>
            <person name="Garber M.L."/>
            <person name="Bowman C.A."/>
            <person name="Russell D.A."/>
            <person name="Pope W.H."/>
            <person name="Jacobs-Sera D."/>
            <person name="Hendrix R.W."/>
            <person name="Hatfull G.F."/>
        </authorList>
    </citation>
    <scope>NUCLEOTIDE SEQUENCE [LARGE SCALE GENOMIC DNA]</scope>
</reference>
<evidence type="ECO:0000313" key="3">
    <source>
        <dbReference type="Proteomes" id="UP000024442"/>
    </source>
</evidence>
<keyword evidence="1" id="KW-1133">Transmembrane helix</keyword>
<proteinExistence type="predicted"/>
<gene>
    <name evidence="2" type="primary">32</name>
    <name evidence="2" type="ORF">PBI_ZOEJ_32</name>
</gene>
<accession>A0A023W5L4</accession>
<keyword evidence="1" id="KW-0472">Membrane</keyword>
<protein>
    <recommendedName>
        <fullName evidence="4">Minor tail protein</fullName>
    </recommendedName>
</protein>